<feature type="active site" evidence="1">
    <location>
        <position position="202"/>
    </location>
</feature>
<feature type="domain" description="Fido" evidence="4">
    <location>
        <begin position="112"/>
        <end position="259"/>
    </location>
</feature>
<feature type="binding site" evidence="2">
    <location>
        <begin position="206"/>
        <end position="213"/>
    </location>
    <ligand>
        <name>ATP</name>
        <dbReference type="ChEBI" id="CHEBI:30616"/>
    </ligand>
</feature>
<accession>K6V6M0</accession>
<keyword evidence="2" id="KW-0547">Nucleotide-binding</keyword>
<dbReference type="PANTHER" id="PTHR13504:SF38">
    <property type="entry name" value="FIDO DOMAIN-CONTAINING PROTEIN"/>
    <property type="match status" value="1"/>
</dbReference>
<name>K6V6M0_9ACTN</name>
<dbReference type="Pfam" id="PF02661">
    <property type="entry name" value="Fic"/>
    <property type="match status" value="1"/>
</dbReference>
<keyword evidence="6" id="KW-1185">Reference proteome</keyword>
<dbReference type="eggNOG" id="COG3177">
    <property type="taxonomic scope" value="Bacteria"/>
</dbReference>
<dbReference type="GO" id="GO:0005524">
    <property type="term" value="F:ATP binding"/>
    <property type="evidence" value="ECO:0007669"/>
    <property type="project" value="UniProtKB-KW"/>
</dbReference>
<dbReference type="PROSITE" id="PS51459">
    <property type="entry name" value="FIDO"/>
    <property type="match status" value="1"/>
</dbReference>
<dbReference type="PANTHER" id="PTHR13504">
    <property type="entry name" value="FIDO DOMAIN-CONTAINING PROTEIN DDB_G0283145"/>
    <property type="match status" value="1"/>
</dbReference>
<dbReference type="STRING" id="1108045.GORHZ_151_00300"/>
<feature type="site" description="Important for autoinhibition of adenylyltransferase activity" evidence="3">
    <location>
        <position position="56"/>
    </location>
</feature>
<dbReference type="InterPro" id="IPR040198">
    <property type="entry name" value="Fido_containing"/>
</dbReference>
<evidence type="ECO:0000256" key="1">
    <source>
        <dbReference type="PIRSR" id="PIRSR640198-1"/>
    </source>
</evidence>
<reference evidence="5 6" key="1">
    <citation type="submission" date="2012-08" db="EMBL/GenBank/DDBJ databases">
        <title>Whole genome shotgun sequence of Gordonia rhizosphera NBRC 16068.</title>
        <authorList>
            <person name="Takarada H."/>
            <person name="Isaki S."/>
            <person name="Hosoyama A."/>
            <person name="Tsuchikane K."/>
            <person name="Katsumata H."/>
            <person name="Baba S."/>
            <person name="Ohji S."/>
            <person name="Yamazaki S."/>
            <person name="Fujita N."/>
        </authorList>
    </citation>
    <scope>NUCLEOTIDE SEQUENCE [LARGE SCALE GENOMIC DNA]</scope>
    <source>
        <strain evidence="5 6">NBRC 16068</strain>
    </source>
</reference>
<evidence type="ECO:0000256" key="3">
    <source>
        <dbReference type="PIRSR" id="PIRSR640198-3"/>
    </source>
</evidence>
<proteinExistence type="predicted"/>
<dbReference type="SUPFAM" id="SSF140931">
    <property type="entry name" value="Fic-like"/>
    <property type="match status" value="1"/>
</dbReference>
<dbReference type="OrthoDB" id="9813719at2"/>
<sequence length="336" mass="37991">MSGGRGRPARSEVYRRLDTQIAELWNRLGGLPNPMEAADIWKDIWTAEAHHSTAIEGNTLVISEVEKLLSEGRAVGSKLLREYMEVRGYADASDWVYREGIQPTSYDPDRIITMQDVRRVHQQVMALVWDVDPHPDATEREGPGNFREHEIQRFDGGMQPVSWTLVESEMDLWLEEANALKPRSLQFPEEVAKVHRDFEAIHPFLDGNGRTGRLVLNLILVRHGYPPAIIYKGDRSKYLRALQRADSGEYGALGEFIARAILDNLYKFIVPAIAGPARLVPLAALTTDEFSATTLRAAANRGALQATKGPDGQWRSSRKWVEEYAGQRYKRNRGNE</sequence>
<organism evidence="5 6">
    <name type="scientific">Gordonia rhizosphera NBRC 16068</name>
    <dbReference type="NCBI Taxonomy" id="1108045"/>
    <lineage>
        <taxon>Bacteria</taxon>
        <taxon>Bacillati</taxon>
        <taxon>Actinomycetota</taxon>
        <taxon>Actinomycetes</taxon>
        <taxon>Mycobacteriales</taxon>
        <taxon>Gordoniaceae</taxon>
        <taxon>Gordonia</taxon>
    </lineage>
</organism>
<dbReference type="InterPro" id="IPR003812">
    <property type="entry name" value="Fido"/>
</dbReference>
<dbReference type="InterPro" id="IPR036597">
    <property type="entry name" value="Fido-like_dom_sf"/>
</dbReference>
<evidence type="ECO:0000256" key="2">
    <source>
        <dbReference type="PIRSR" id="PIRSR640198-2"/>
    </source>
</evidence>
<gene>
    <name evidence="5" type="ORF">GORHZ_151_00300</name>
</gene>
<evidence type="ECO:0000313" key="5">
    <source>
        <dbReference type="EMBL" id="GAB91858.1"/>
    </source>
</evidence>
<dbReference type="Proteomes" id="UP000008363">
    <property type="component" value="Unassembled WGS sequence"/>
</dbReference>
<comment type="caution">
    <text evidence="5">The sequence shown here is derived from an EMBL/GenBank/DDBJ whole genome shotgun (WGS) entry which is preliminary data.</text>
</comment>
<dbReference type="AlphaFoldDB" id="K6V6M0"/>
<evidence type="ECO:0000313" key="6">
    <source>
        <dbReference type="Proteomes" id="UP000008363"/>
    </source>
</evidence>
<dbReference type="Gene3D" id="1.10.3290.10">
    <property type="entry name" value="Fido-like domain"/>
    <property type="match status" value="1"/>
</dbReference>
<keyword evidence="2" id="KW-0067">ATP-binding</keyword>
<protein>
    <recommendedName>
        <fullName evidence="4">Fido domain-containing protein</fullName>
    </recommendedName>
</protein>
<dbReference type="EMBL" id="BAHC01000151">
    <property type="protein sequence ID" value="GAB91858.1"/>
    <property type="molecule type" value="Genomic_DNA"/>
</dbReference>
<evidence type="ECO:0000259" key="4">
    <source>
        <dbReference type="PROSITE" id="PS51459"/>
    </source>
</evidence>